<dbReference type="GO" id="GO:0004497">
    <property type="term" value="F:monooxygenase activity"/>
    <property type="evidence" value="ECO:0007669"/>
    <property type="project" value="InterPro"/>
</dbReference>
<dbReference type="InParanoid" id="D8S5C5"/>
<name>D8S5C5_SELML</name>
<reference evidence="1 2" key="1">
    <citation type="journal article" date="2011" name="Science">
        <title>The Selaginella genome identifies genetic changes associated with the evolution of vascular plants.</title>
        <authorList>
            <person name="Banks J.A."/>
            <person name="Nishiyama T."/>
            <person name="Hasebe M."/>
            <person name="Bowman J.L."/>
            <person name="Gribskov M."/>
            <person name="dePamphilis C."/>
            <person name="Albert V.A."/>
            <person name="Aono N."/>
            <person name="Aoyama T."/>
            <person name="Ambrose B.A."/>
            <person name="Ashton N.W."/>
            <person name="Axtell M.J."/>
            <person name="Barker E."/>
            <person name="Barker M.S."/>
            <person name="Bennetzen J.L."/>
            <person name="Bonawitz N.D."/>
            <person name="Chapple C."/>
            <person name="Cheng C."/>
            <person name="Correa L.G."/>
            <person name="Dacre M."/>
            <person name="DeBarry J."/>
            <person name="Dreyer I."/>
            <person name="Elias M."/>
            <person name="Engstrom E.M."/>
            <person name="Estelle M."/>
            <person name="Feng L."/>
            <person name="Finet C."/>
            <person name="Floyd S.K."/>
            <person name="Frommer W.B."/>
            <person name="Fujita T."/>
            <person name="Gramzow L."/>
            <person name="Gutensohn M."/>
            <person name="Harholt J."/>
            <person name="Hattori M."/>
            <person name="Heyl A."/>
            <person name="Hirai T."/>
            <person name="Hiwatashi Y."/>
            <person name="Ishikawa M."/>
            <person name="Iwata M."/>
            <person name="Karol K.G."/>
            <person name="Koehler B."/>
            <person name="Kolukisaoglu U."/>
            <person name="Kubo M."/>
            <person name="Kurata T."/>
            <person name="Lalonde S."/>
            <person name="Li K."/>
            <person name="Li Y."/>
            <person name="Litt A."/>
            <person name="Lyons E."/>
            <person name="Manning G."/>
            <person name="Maruyama T."/>
            <person name="Michael T.P."/>
            <person name="Mikami K."/>
            <person name="Miyazaki S."/>
            <person name="Morinaga S."/>
            <person name="Murata T."/>
            <person name="Mueller-Roeber B."/>
            <person name="Nelson D.R."/>
            <person name="Obara M."/>
            <person name="Oguri Y."/>
            <person name="Olmstead R.G."/>
            <person name="Onodera N."/>
            <person name="Petersen B.L."/>
            <person name="Pils B."/>
            <person name="Prigge M."/>
            <person name="Rensing S.A."/>
            <person name="Riano-Pachon D.M."/>
            <person name="Roberts A.W."/>
            <person name="Sato Y."/>
            <person name="Scheller H.V."/>
            <person name="Schulz B."/>
            <person name="Schulz C."/>
            <person name="Shakirov E.V."/>
            <person name="Shibagaki N."/>
            <person name="Shinohara N."/>
            <person name="Shippen D.E."/>
            <person name="Soerensen I."/>
            <person name="Sotooka R."/>
            <person name="Sugimoto N."/>
            <person name="Sugita M."/>
            <person name="Sumikawa N."/>
            <person name="Tanurdzic M."/>
            <person name="Theissen G."/>
            <person name="Ulvskov P."/>
            <person name="Wakazuki S."/>
            <person name="Weng J.K."/>
            <person name="Willats W.W."/>
            <person name="Wipf D."/>
            <person name="Wolf P.G."/>
            <person name="Yang L."/>
            <person name="Zimmer A.D."/>
            <person name="Zhu Q."/>
            <person name="Mitros T."/>
            <person name="Hellsten U."/>
            <person name="Loque D."/>
            <person name="Otillar R."/>
            <person name="Salamov A."/>
            <person name="Schmutz J."/>
            <person name="Shapiro H."/>
            <person name="Lindquist E."/>
            <person name="Lucas S."/>
            <person name="Rokhsar D."/>
            <person name="Grigoriev I.V."/>
        </authorList>
    </citation>
    <scope>NUCLEOTIDE SEQUENCE [LARGE SCALE GENOMIC DNA]</scope>
</reference>
<dbReference type="GO" id="GO:0020037">
    <property type="term" value="F:heme binding"/>
    <property type="evidence" value="ECO:0007669"/>
    <property type="project" value="InterPro"/>
</dbReference>
<dbReference type="EMBL" id="GL377602">
    <property type="protein sequence ID" value="EFJ20429.1"/>
    <property type="molecule type" value="Genomic_DNA"/>
</dbReference>
<sequence length="75" mass="8399">LLVNVWVVQMDPTVWENPTLLLPNHFIGSGLEPRLWAHQKEMPLGFEHYGAGRISSMASIGNLCLGQKLIYPLIS</sequence>
<feature type="non-terminal residue" evidence="1">
    <location>
        <position position="1"/>
    </location>
</feature>
<proteinExistence type="predicted"/>
<evidence type="ECO:0000313" key="2">
    <source>
        <dbReference type="Proteomes" id="UP000001514"/>
    </source>
</evidence>
<dbReference type="InterPro" id="IPR036396">
    <property type="entry name" value="Cyt_P450_sf"/>
</dbReference>
<dbReference type="KEGG" id="smo:SELMODRAFT_109058"/>
<evidence type="ECO:0000313" key="1">
    <source>
        <dbReference type="EMBL" id="EFJ20429.1"/>
    </source>
</evidence>
<protein>
    <submittedName>
        <fullName evidence="1">Uncharacterized protein</fullName>
    </submittedName>
</protein>
<dbReference type="Gene3D" id="1.10.630.10">
    <property type="entry name" value="Cytochrome P450"/>
    <property type="match status" value="1"/>
</dbReference>
<dbReference type="GO" id="GO:0005506">
    <property type="term" value="F:iron ion binding"/>
    <property type="evidence" value="ECO:0007669"/>
    <property type="project" value="InterPro"/>
</dbReference>
<dbReference type="AlphaFoldDB" id="D8S5C5"/>
<dbReference type="Proteomes" id="UP000001514">
    <property type="component" value="Unassembled WGS sequence"/>
</dbReference>
<dbReference type="GO" id="GO:0016705">
    <property type="term" value="F:oxidoreductase activity, acting on paired donors, with incorporation or reduction of molecular oxygen"/>
    <property type="evidence" value="ECO:0007669"/>
    <property type="project" value="InterPro"/>
</dbReference>
<dbReference type="HOGENOM" id="CLU_2675726_0_0_1"/>
<gene>
    <name evidence="1" type="ORF">SELMODRAFT_109058</name>
</gene>
<keyword evidence="2" id="KW-1185">Reference proteome</keyword>
<dbReference type="SUPFAM" id="SSF48264">
    <property type="entry name" value="Cytochrome P450"/>
    <property type="match status" value="1"/>
</dbReference>
<accession>D8S5C5</accession>
<organism evidence="2">
    <name type="scientific">Selaginella moellendorffii</name>
    <name type="common">Spikemoss</name>
    <dbReference type="NCBI Taxonomy" id="88036"/>
    <lineage>
        <taxon>Eukaryota</taxon>
        <taxon>Viridiplantae</taxon>
        <taxon>Streptophyta</taxon>
        <taxon>Embryophyta</taxon>
        <taxon>Tracheophyta</taxon>
        <taxon>Lycopodiopsida</taxon>
        <taxon>Selaginellales</taxon>
        <taxon>Selaginellaceae</taxon>
        <taxon>Selaginella</taxon>
    </lineage>
</organism>